<keyword evidence="2" id="KW-1185">Reference proteome</keyword>
<name>A0A5C3MZV9_9AGAM</name>
<evidence type="ECO:0000313" key="2">
    <source>
        <dbReference type="Proteomes" id="UP000305948"/>
    </source>
</evidence>
<sequence length="255" mass="28763">MPRRATTASIWWTNYPEVPTQQLMPDDPRATRFRFDSADGERHTEGPGESVAWPPDLTAYAQFKRAVFNPFAEDDQEPIPWRRAATPLRVLPASATTTSSLPSSDYTSSPWPIARSALLAGLNMSSVSYGTNIYQGQDDAVTNVGVADTHDEQYDEGLRRHSVDEEPLEVVPLMRRENRPRQRVERREAHQHLKLLKLLSRRASLRAETRKRFSGEAGRPALLPPSTHYSLCEEEEMPSAQMQNALALDLGPRVM</sequence>
<gene>
    <name evidence="1" type="ORF">OE88DRAFT_1660217</name>
</gene>
<accession>A0A5C3MZV9</accession>
<reference evidence="1 2" key="1">
    <citation type="journal article" date="2019" name="Nat. Ecol. Evol.">
        <title>Megaphylogeny resolves global patterns of mushroom evolution.</title>
        <authorList>
            <person name="Varga T."/>
            <person name="Krizsan K."/>
            <person name="Foldi C."/>
            <person name="Dima B."/>
            <person name="Sanchez-Garcia M."/>
            <person name="Sanchez-Ramirez S."/>
            <person name="Szollosi G.J."/>
            <person name="Szarkandi J.G."/>
            <person name="Papp V."/>
            <person name="Albert L."/>
            <person name="Andreopoulos W."/>
            <person name="Angelini C."/>
            <person name="Antonin V."/>
            <person name="Barry K.W."/>
            <person name="Bougher N.L."/>
            <person name="Buchanan P."/>
            <person name="Buyck B."/>
            <person name="Bense V."/>
            <person name="Catcheside P."/>
            <person name="Chovatia M."/>
            <person name="Cooper J."/>
            <person name="Damon W."/>
            <person name="Desjardin D."/>
            <person name="Finy P."/>
            <person name="Geml J."/>
            <person name="Haridas S."/>
            <person name="Hughes K."/>
            <person name="Justo A."/>
            <person name="Karasinski D."/>
            <person name="Kautmanova I."/>
            <person name="Kiss B."/>
            <person name="Kocsube S."/>
            <person name="Kotiranta H."/>
            <person name="LaButti K.M."/>
            <person name="Lechner B.E."/>
            <person name="Liimatainen K."/>
            <person name="Lipzen A."/>
            <person name="Lukacs Z."/>
            <person name="Mihaltcheva S."/>
            <person name="Morgado L.N."/>
            <person name="Niskanen T."/>
            <person name="Noordeloos M.E."/>
            <person name="Ohm R.A."/>
            <person name="Ortiz-Santana B."/>
            <person name="Ovrebo C."/>
            <person name="Racz N."/>
            <person name="Riley R."/>
            <person name="Savchenko A."/>
            <person name="Shiryaev A."/>
            <person name="Soop K."/>
            <person name="Spirin V."/>
            <person name="Szebenyi C."/>
            <person name="Tomsovsky M."/>
            <person name="Tulloss R.E."/>
            <person name="Uehling J."/>
            <person name="Grigoriev I.V."/>
            <person name="Vagvolgyi C."/>
            <person name="Papp T."/>
            <person name="Martin F.M."/>
            <person name="Miettinen O."/>
            <person name="Hibbett D.S."/>
            <person name="Nagy L.G."/>
        </authorList>
    </citation>
    <scope>NUCLEOTIDE SEQUENCE [LARGE SCALE GENOMIC DNA]</scope>
    <source>
        <strain evidence="1 2">OMC1185</strain>
    </source>
</reference>
<organism evidence="1 2">
    <name type="scientific">Heliocybe sulcata</name>
    <dbReference type="NCBI Taxonomy" id="5364"/>
    <lineage>
        <taxon>Eukaryota</taxon>
        <taxon>Fungi</taxon>
        <taxon>Dikarya</taxon>
        <taxon>Basidiomycota</taxon>
        <taxon>Agaricomycotina</taxon>
        <taxon>Agaricomycetes</taxon>
        <taxon>Gloeophyllales</taxon>
        <taxon>Gloeophyllaceae</taxon>
        <taxon>Heliocybe</taxon>
    </lineage>
</organism>
<dbReference type="EMBL" id="ML213512">
    <property type="protein sequence ID" value="TFK51019.1"/>
    <property type="molecule type" value="Genomic_DNA"/>
</dbReference>
<protein>
    <submittedName>
        <fullName evidence="1">Uncharacterized protein</fullName>
    </submittedName>
</protein>
<dbReference type="AlphaFoldDB" id="A0A5C3MZV9"/>
<proteinExistence type="predicted"/>
<dbReference type="Proteomes" id="UP000305948">
    <property type="component" value="Unassembled WGS sequence"/>
</dbReference>
<evidence type="ECO:0000313" key="1">
    <source>
        <dbReference type="EMBL" id="TFK51019.1"/>
    </source>
</evidence>